<evidence type="ECO:0000313" key="2">
    <source>
        <dbReference type="Proteomes" id="UP001642360"/>
    </source>
</evidence>
<reference evidence="1 2" key="1">
    <citation type="submission" date="2024-02" db="EMBL/GenBank/DDBJ databases">
        <authorList>
            <person name="Vignale AGUSTIN F."/>
            <person name="Sosa J E."/>
            <person name="Modenutti C."/>
        </authorList>
    </citation>
    <scope>NUCLEOTIDE SEQUENCE [LARGE SCALE GENOMIC DNA]</scope>
</reference>
<dbReference type="AlphaFoldDB" id="A0ABC8QP79"/>
<proteinExistence type="predicted"/>
<evidence type="ECO:0000313" key="1">
    <source>
        <dbReference type="EMBL" id="CAK9133277.1"/>
    </source>
</evidence>
<feature type="non-terminal residue" evidence="1">
    <location>
        <position position="1"/>
    </location>
</feature>
<dbReference type="Proteomes" id="UP001642360">
    <property type="component" value="Unassembled WGS sequence"/>
</dbReference>
<keyword evidence="2" id="KW-1185">Reference proteome</keyword>
<comment type="caution">
    <text evidence="1">The sequence shown here is derived from an EMBL/GenBank/DDBJ whole genome shotgun (WGS) entry which is preliminary data.</text>
</comment>
<organism evidence="1 2">
    <name type="scientific">Ilex paraguariensis</name>
    <name type="common">yerba mate</name>
    <dbReference type="NCBI Taxonomy" id="185542"/>
    <lineage>
        <taxon>Eukaryota</taxon>
        <taxon>Viridiplantae</taxon>
        <taxon>Streptophyta</taxon>
        <taxon>Embryophyta</taxon>
        <taxon>Tracheophyta</taxon>
        <taxon>Spermatophyta</taxon>
        <taxon>Magnoliopsida</taxon>
        <taxon>eudicotyledons</taxon>
        <taxon>Gunneridae</taxon>
        <taxon>Pentapetalae</taxon>
        <taxon>asterids</taxon>
        <taxon>campanulids</taxon>
        <taxon>Aquifoliales</taxon>
        <taxon>Aquifoliaceae</taxon>
        <taxon>Ilex</taxon>
    </lineage>
</organism>
<gene>
    <name evidence="1" type="ORF">ILEXP_LOCUS152</name>
</gene>
<sequence length="99" mass="10629">CWPTSFLSSPTSQLEHWLPSYASSPTPSSSNLSVLLLAPHTPEPPDACCPPPKPLEPNALVPLVPTPCSPAPQHLHLFTWHQSPKSCSMPSAHHLLPGD</sequence>
<accession>A0ABC8QP79</accession>
<dbReference type="EMBL" id="CAUOFW020000001">
    <property type="protein sequence ID" value="CAK9133277.1"/>
    <property type="molecule type" value="Genomic_DNA"/>
</dbReference>
<name>A0ABC8QP79_9AQUA</name>
<protein>
    <submittedName>
        <fullName evidence="1">Uncharacterized protein</fullName>
    </submittedName>
</protein>